<organism evidence="1 2">
    <name type="scientific">Hydnum rufescens UP504</name>
    <dbReference type="NCBI Taxonomy" id="1448309"/>
    <lineage>
        <taxon>Eukaryota</taxon>
        <taxon>Fungi</taxon>
        <taxon>Dikarya</taxon>
        <taxon>Basidiomycota</taxon>
        <taxon>Agaricomycotina</taxon>
        <taxon>Agaricomycetes</taxon>
        <taxon>Cantharellales</taxon>
        <taxon>Hydnaceae</taxon>
        <taxon>Hydnum</taxon>
    </lineage>
</organism>
<proteinExistence type="predicted"/>
<evidence type="ECO:0000313" key="1">
    <source>
        <dbReference type="EMBL" id="KAF9515614.1"/>
    </source>
</evidence>
<comment type="caution">
    <text evidence="1">The sequence shown here is derived from an EMBL/GenBank/DDBJ whole genome shotgun (WGS) entry which is preliminary data.</text>
</comment>
<sequence length="220" mass="25729">MYVELENLEIELHSVNLPSRRCTMLEDSNHSVLPISYTSRELLVGSQLKPNSLPNVWRSHFHIRLDVVPVQRVARYRQIRWPFYHQFTMVTTVEIPPTTLRTNMFFLQTKEGRNVLLDDLDPCGEWDIVQDRSYQLNKVGKRGFQNCHSSRFRPNGNYTARNEALGRPRSSRFRVDMVPYAEARPGAHPVLPMRWGYIPCRQMGFQGKQGTAFAEYLLFN</sequence>
<evidence type="ECO:0000313" key="2">
    <source>
        <dbReference type="Proteomes" id="UP000886523"/>
    </source>
</evidence>
<gene>
    <name evidence="1" type="ORF">BS47DRAFT_772058</name>
</gene>
<keyword evidence="2" id="KW-1185">Reference proteome</keyword>
<accession>A0A9P6B0V0</accession>
<reference evidence="1" key="1">
    <citation type="journal article" date="2020" name="Nat. Commun.">
        <title>Large-scale genome sequencing of mycorrhizal fungi provides insights into the early evolution of symbiotic traits.</title>
        <authorList>
            <person name="Miyauchi S."/>
            <person name="Kiss E."/>
            <person name="Kuo A."/>
            <person name="Drula E."/>
            <person name="Kohler A."/>
            <person name="Sanchez-Garcia M."/>
            <person name="Morin E."/>
            <person name="Andreopoulos B."/>
            <person name="Barry K.W."/>
            <person name="Bonito G."/>
            <person name="Buee M."/>
            <person name="Carver A."/>
            <person name="Chen C."/>
            <person name="Cichocki N."/>
            <person name="Clum A."/>
            <person name="Culley D."/>
            <person name="Crous P.W."/>
            <person name="Fauchery L."/>
            <person name="Girlanda M."/>
            <person name="Hayes R.D."/>
            <person name="Keri Z."/>
            <person name="LaButti K."/>
            <person name="Lipzen A."/>
            <person name="Lombard V."/>
            <person name="Magnuson J."/>
            <person name="Maillard F."/>
            <person name="Murat C."/>
            <person name="Nolan M."/>
            <person name="Ohm R.A."/>
            <person name="Pangilinan J."/>
            <person name="Pereira M.F."/>
            <person name="Perotto S."/>
            <person name="Peter M."/>
            <person name="Pfister S."/>
            <person name="Riley R."/>
            <person name="Sitrit Y."/>
            <person name="Stielow J.B."/>
            <person name="Szollosi G."/>
            <person name="Zifcakova L."/>
            <person name="Stursova M."/>
            <person name="Spatafora J.W."/>
            <person name="Tedersoo L."/>
            <person name="Vaario L.M."/>
            <person name="Yamada A."/>
            <person name="Yan M."/>
            <person name="Wang P."/>
            <person name="Xu J."/>
            <person name="Bruns T."/>
            <person name="Baldrian P."/>
            <person name="Vilgalys R."/>
            <person name="Dunand C."/>
            <person name="Henrissat B."/>
            <person name="Grigoriev I.V."/>
            <person name="Hibbett D."/>
            <person name="Nagy L.G."/>
            <person name="Martin F.M."/>
        </authorList>
    </citation>
    <scope>NUCLEOTIDE SEQUENCE</scope>
    <source>
        <strain evidence="1">UP504</strain>
    </source>
</reference>
<protein>
    <submittedName>
        <fullName evidence="1">Uncharacterized protein</fullName>
    </submittedName>
</protein>
<dbReference type="Proteomes" id="UP000886523">
    <property type="component" value="Unassembled WGS sequence"/>
</dbReference>
<dbReference type="AlphaFoldDB" id="A0A9P6B0V0"/>
<dbReference type="EMBL" id="MU128948">
    <property type="protein sequence ID" value="KAF9515614.1"/>
    <property type="molecule type" value="Genomic_DNA"/>
</dbReference>
<name>A0A9P6B0V0_9AGAM</name>